<dbReference type="PANTHER" id="PTHR14255:SF3">
    <property type="entry name" value="SULFITE EXPORTER TAUE_SAFE FAMILY PROTEIN 5-RELATED"/>
    <property type="match status" value="1"/>
</dbReference>
<gene>
    <name evidence="4" type="ORF">CHLNCDRAFT_50737</name>
</gene>
<sequence>MNQPVILYALERRQNGAKNVFLTKSDVEGIIRIKQGDQQAPSGRRRRGAGGGAAVQGGTKNYSKKVLQFFQVLKGAGGQDILCRCVKRSGEWRWCPVVPLEELPRVIKEHHERATGFSGVEKLYTHRRPKGEPKDFAVGDDVLLLPPKRGKVGKQLGRNRIVCRVVEIKRPFGVTMYRLRSGAGVVEGMHQASRLSKAPPSLASELTFSGTAQRGVPVVSLNVAMAAQPGGGKAAVRCGCRGACTRNCSCKKNGARCGRHCGCITASLVVSAARSSPIGSGCSGGGVPGASAQARALTGRALLTSPASTNVSAHHDGAHQPLHLSGGTAAALVLAPLVSALSNAAGVGGGAVFVPLFSVLLSISIKAATALSQAVITGGAIGSVAFSLTRQHPLRPGAPLIDFSLALTLLPPLLLGVATGVLLNLALPAWLVTILLIPLLITFAIRTAATGLSMRRAEKQAQQWLQPQSACSSSGQLLVGPQPEPSPKLCLELVRRSVAIKAPRSSRSLHHLLAAAGSGYSVAGNSSDGSAAAQAASPSWHIAAAGGAEQAGQQQQQASASPSKQSEVRVELEEAAAAEEGAPEPLRWSDAPTLLDGVLDDELMPMHSSQRLSLHGSQQQLQRSSTCSDGLAIDCQQRSQSQQTEHEESRCNGMAGAGGSDTTQVGASGFEKSESLRYVLSRHRCLLQGDCLPAPWSKLAKMGLLWIAFLGLTLGKAHFGRCSWQHGLLFGLQALLALALSALFSWQASSAM</sequence>
<dbReference type="InParanoid" id="E1Z880"/>
<evidence type="ECO:0000256" key="1">
    <source>
        <dbReference type="ARBA" id="ARBA00009142"/>
    </source>
</evidence>
<feature type="transmembrane region" description="Helical" evidence="3">
    <location>
        <begin position="429"/>
        <end position="449"/>
    </location>
</feature>
<feature type="transmembrane region" description="Helical" evidence="3">
    <location>
        <begin position="726"/>
        <end position="746"/>
    </location>
</feature>
<evidence type="ECO:0000313" key="5">
    <source>
        <dbReference type="Proteomes" id="UP000008141"/>
    </source>
</evidence>
<dbReference type="OrthoDB" id="549777at2759"/>
<dbReference type="Proteomes" id="UP000008141">
    <property type="component" value="Unassembled WGS sequence"/>
</dbReference>
<evidence type="ECO:0000256" key="3">
    <source>
        <dbReference type="SAM" id="Phobius"/>
    </source>
</evidence>
<accession>E1Z880</accession>
<feature type="region of interest" description="Disordered" evidence="2">
    <location>
        <begin position="638"/>
        <end position="664"/>
    </location>
</feature>
<feature type="compositionally biased region" description="Low complexity" evidence="2">
    <location>
        <begin position="545"/>
        <end position="565"/>
    </location>
</feature>
<dbReference type="STRING" id="554065.E1Z880"/>
<dbReference type="GO" id="GO:0031464">
    <property type="term" value="C:Cul4A-RING E3 ubiquitin ligase complex"/>
    <property type="evidence" value="ECO:0007669"/>
    <property type="project" value="TreeGrafter"/>
</dbReference>
<keyword evidence="3" id="KW-0472">Membrane</keyword>
<keyword evidence="3" id="KW-0812">Transmembrane</keyword>
<dbReference type="RefSeq" id="XP_005850151.1">
    <property type="nucleotide sequence ID" value="XM_005850089.1"/>
</dbReference>
<dbReference type="GO" id="GO:0016567">
    <property type="term" value="P:protein ubiquitination"/>
    <property type="evidence" value="ECO:0007669"/>
    <property type="project" value="TreeGrafter"/>
</dbReference>
<dbReference type="eggNOG" id="ENOG502QPM3">
    <property type="taxonomic scope" value="Eukaryota"/>
</dbReference>
<feature type="region of interest" description="Disordered" evidence="2">
    <location>
        <begin position="35"/>
        <end position="56"/>
    </location>
</feature>
<name>E1Z880_CHLVA</name>
<evidence type="ECO:0000313" key="4">
    <source>
        <dbReference type="EMBL" id="EFN58049.1"/>
    </source>
</evidence>
<dbReference type="GeneID" id="17357745"/>
<dbReference type="KEGG" id="cvr:CHLNCDRAFT_50737"/>
<dbReference type="AlphaFoldDB" id="E1Z880"/>
<dbReference type="PANTHER" id="PTHR14255">
    <property type="entry name" value="CEREBLON"/>
    <property type="match status" value="1"/>
</dbReference>
<feature type="transmembrane region" description="Helical" evidence="3">
    <location>
        <begin position="344"/>
        <end position="365"/>
    </location>
</feature>
<reference evidence="4 5" key="1">
    <citation type="journal article" date="2010" name="Plant Cell">
        <title>The Chlorella variabilis NC64A genome reveals adaptation to photosymbiosis, coevolution with viruses, and cryptic sex.</title>
        <authorList>
            <person name="Blanc G."/>
            <person name="Duncan G."/>
            <person name="Agarkova I."/>
            <person name="Borodovsky M."/>
            <person name="Gurnon J."/>
            <person name="Kuo A."/>
            <person name="Lindquist E."/>
            <person name="Lucas S."/>
            <person name="Pangilinan J."/>
            <person name="Polle J."/>
            <person name="Salamov A."/>
            <person name="Terry A."/>
            <person name="Yamada T."/>
            <person name="Dunigan D.D."/>
            <person name="Grigoriev I.V."/>
            <person name="Claverie J.M."/>
            <person name="Van Etten J.L."/>
        </authorList>
    </citation>
    <scope>NUCLEOTIDE SEQUENCE [LARGE SCALE GENOMIC DNA]</scope>
    <source>
        <strain evidence="4 5">NC64A</strain>
    </source>
</reference>
<proteinExistence type="inferred from homology"/>
<evidence type="ECO:0000256" key="2">
    <source>
        <dbReference type="SAM" id="MobiDB-lite"/>
    </source>
</evidence>
<feature type="region of interest" description="Disordered" evidence="2">
    <location>
        <begin position="545"/>
        <end position="590"/>
    </location>
</feature>
<dbReference type="EMBL" id="GL433838">
    <property type="protein sequence ID" value="EFN58049.1"/>
    <property type="molecule type" value="Genomic_DNA"/>
</dbReference>
<protein>
    <submittedName>
        <fullName evidence="4">Uncharacterized protein</fullName>
    </submittedName>
</protein>
<organism evidence="5">
    <name type="scientific">Chlorella variabilis</name>
    <name type="common">Green alga</name>
    <dbReference type="NCBI Taxonomy" id="554065"/>
    <lineage>
        <taxon>Eukaryota</taxon>
        <taxon>Viridiplantae</taxon>
        <taxon>Chlorophyta</taxon>
        <taxon>core chlorophytes</taxon>
        <taxon>Trebouxiophyceae</taxon>
        <taxon>Chlorellales</taxon>
        <taxon>Chlorellaceae</taxon>
        <taxon>Chlorella clade</taxon>
        <taxon>Chlorella</taxon>
    </lineage>
</organism>
<keyword evidence="5" id="KW-1185">Reference proteome</keyword>
<keyword evidence="3" id="KW-1133">Transmembrane helix</keyword>
<feature type="transmembrane region" description="Helical" evidence="3">
    <location>
        <begin position="400"/>
        <end position="423"/>
    </location>
</feature>
<feature type="transmembrane region" description="Helical" evidence="3">
    <location>
        <begin position="371"/>
        <end position="388"/>
    </location>
</feature>
<feature type="transmembrane region" description="Helical" evidence="3">
    <location>
        <begin position="703"/>
        <end position="720"/>
    </location>
</feature>
<comment type="similarity">
    <text evidence="1">Belongs to the 4-toluene sulfonate uptake permease (TSUP) (TC 2.A.102) family.</text>
</comment>